<feature type="non-terminal residue" evidence="2">
    <location>
        <position position="1"/>
    </location>
</feature>
<dbReference type="SUPFAM" id="SSF53706">
    <property type="entry name" value="Formate dehydrogenase/DMSO reductase, domains 1-3"/>
    <property type="match status" value="1"/>
</dbReference>
<dbReference type="InterPro" id="IPR006656">
    <property type="entry name" value="Mopterin_OxRdtase"/>
</dbReference>
<dbReference type="Proteomes" id="UP000555836">
    <property type="component" value="Unassembled WGS sequence"/>
</dbReference>
<dbReference type="EMBL" id="JABCLD010001952">
    <property type="protein sequence ID" value="NMU28369.1"/>
    <property type="molecule type" value="Genomic_DNA"/>
</dbReference>
<sequence length="122" mass="13727">ARLIVADPKRVDMAEHAELYMAHRPGTDVMLLNGVMQQIIKNGWYDQEFIEERVDGFDTLLQEVMSPAYNLDKVELVTGVKAEDIQAMARMIGTADRTAVYYSMGITQHTTGHDNVRSIANL</sequence>
<feature type="non-terminal residue" evidence="2">
    <location>
        <position position="122"/>
    </location>
</feature>
<evidence type="ECO:0000259" key="1">
    <source>
        <dbReference type="Pfam" id="PF00384"/>
    </source>
</evidence>
<proteinExistence type="predicted"/>
<organism evidence="2 3">
    <name type="scientific">Vibrio parahaemolyticus</name>
    <dbReference type="NCBI Taxonomy" id="670"/>
    <lineage>
        <taxon>Bacteria</taxon>
        <taxon>Pseudomonadati</taxon>
        <taxon>Pseudomonadota</taxon>
        <taxon>Gammaproteobacteria</taxon>
        <taxon>Vibrionales</taxon>
        <taxon>Vibrionaceae</taxon>
        <taxon>Vibrio</taxon>
    </lineage>
</organism>
<dbReference type="PANTHER" id="PTHR43742">
    <property type="entry name" value="TRIMETHYLAMINE-N-OXIDE REDUCTASE"/>
    <property type="match status" value="1"/>
</dbReference>
<dbReference type="GO" id="GO:0016491">
    <property type="term" value="F:oxidoreductase activity"/>
    <property type="evidence" value="ECO:0007669"/>
    <property type="project" value="InterPro"/>
</dbReference>
<gene>
    <name evidence="2" type="ORF">HKB21_22410</name>
</gene>
<feature type="domain" description="Molybdopterin oxidoreductase" evidence="1">
    <location>
        <begin position="2"/>
        <end position="122"/>
    </location>
</feature>
<evidence type="ECO:0000313" key="3">
    <source>
        <dbReference type="Proteomes" id="UP000555836"/>
    </source>
</evidence>
<dbReference type="AlphaFoldDB" id="A0A7Y0X894"/>
<accession>A0A7Y0X894</accession>
<protein>
    <submittedName>
        <fullName evidence="2">Molybdopterin-dependent oxidoreductase</fullName>
    </submittedName>
</protein>
<dbReference type="InterPro" id="IPR050612">
    <property type="entry name" value="Prok_Mopterin_Oxidored"/>
</dbReference>
<dbReference type="Pfam" id="PF00384">
    <property type="entry name" value="Molybdopterin"/>
    <property type="match status" value="1"/>
</dbReference>
<comment type="caution">
    <text evidence="2">The sequence shown here is derived from an EMBL/GenBank/DDBJ whole genome shotgun (WGS) entry which is preliminary data.</text>
</comment>
<reference evidence="2 3" key="1">
    <citation type="submission" date="2020-04" db="EMBL/GenBank/DDBJ databases">
        <title>Whole-genome sequencing of Vibrio spp. from China reveals different genetic environments of blaCTX-M-14 among diverse lineages.</title>
        <authorList>
            <person name="Zheng Z."/>
            <person name="Ye L."/>
            <person name="Chen S."/>
        </authorList>
    </citation>
    <scope>NUCLEOTIDE SEQUENCE [LARGE SCALE GENOMIC DNA]</scope>
    <source>
        <strain evidence="2 3">Vb0574</strain>
    </source>
</reference>
<evidence type="ECO:0000313" key="2">
    <source>
        <dbReference type="EMBL" id="NMU28369.1"/>
    </source>
</evidence>
<name>A0A7Y0X894_VIBPH</name>
<dbReference type="PANTHER" id="PTHR43742:SF2">
    <property type="entry name" value="ASSIMILATORY NITRATE REDUCTASE CATALYTIC SUBUNIT"/>
    <property type="match status" value="1"/>
</dbReference>
<dbReference type="Gene3D" id="3.40.228.10">
    <property type="entry name" value="Dimethylsulfoxide Reductase, domain 2"/>
    <property type="match status" value="1"/>
</dbReference>